<feature type="compositionally biased region" description="Polar residues" evidence="1">
    <location>
        <begin position="76"/>
        <end position="89"/>
    </location>
</feature>
<reference evidence="2 3" key="1">
    <citation type="submission" date="2023-01" db="EMBL/GenBank/DDBJ databases">
        <title>Analysis of 21 Apiospora genomes using comparative genomics revels a genus with tremendous synthesis potential of carbohydrate active enzymes and secondary metabolites.</title>
        <authorList>
            <person name="Sorensen T."/>
        </authorList>
    </citation>
    <scope>NUCLEOTIDE SEQUENCE [LARGE SCALE GENOMIC DNA]</scope>
    <source>
        <strain evidence="2 3">CBS 135458</strain>
    </source>
</reference>
<evidence type="ECO:0000256" key="1">
    <source>
        <dbReference type="SAM" id="MobiDB-lite"/>
    </source>
</evidence>
<gene>
    <name evidence="2" type="ORF">PG994_013419</name>
</gene>
<name>A0ABR1TAA9_9PEZI</name>
<dbReference type="Proteomes" id="UP001480595">
    <property type="component" value="Unassembled WGS sequence"/>
</dbReference>
<keyword evidence="3" id="KW-1185">Reference proteome</keyword>
<dbReference type="EMBL" id="JAQQWL010000013">
    <property type="protein sequence ID" value="KAK8042936.1"/>
    <property type="molecule type" value="Genomic_DNA"/>
</dbReference>
<feature type="region of interest" description="Disordered" evidence="1">
    <location>
        <begin position="75"/>
        <end position="129"/>
    </location>
</feature>
<dbReference type="GeneID" id="92097891"/>
<evidence type="ECO:0000313" key="3">
    <source>
        <dbReference type="Proteomes" id="UP001480595"/>
    </source>
</evidence>
<organism evidence="2 3">
    <name type="scientific">Apiospora phragmitis</name>
    <dbReference type="NCBI Taxonomy" id="2905665"/>
    <lineage>
        <taxon>Eukaryota</taxon>
        <taxon>Fungi</taxon>
        <taxon>Dikarya</taxon>
        <taxon>Ascomycota</taxon>
        <taxon>Pezizomycotina</taxon>
        <taxon>Sordariomycetes</taxon>
        <taxon>Xylariomycetidae</taxon>
        <taxon>Amphisphaeriales</taxon>
        <taxon>Apiosporaceae</taxon>
        <taxon>Apiospora</taxon>
    </lineage>
</organism>
<protein>
    <submittedName>
        <fullName evidence="2">Uncharacterized protein</fullName>
    </submittedName>
</protein>
<accession>A0ABR1TAA9</accession>
<sequence>MSAHCTPPERSSEGFVHCYTPAESSSKKPMLSTNTAERDTEIEDMFSDLRLSDLEIKHVDEWCSMIRRVRDDYVLGNSTSASPLPSGTADTGVDRTQEEKNRLSEVLDQSPECKCSGPPMTFDEPDTSQ</sequence>
<comment type="caution">
    <text evidence="2">The sequence shown here is derived from an EMBL/GenBank/DDBJ whole genome shotgun (WGS) entry which is preliminary data.</text>
</comment>
<dbReference type="RefSeq" id="XP_066709789.1">
    <property type="nucleotide sequence ID" value="XM_066864828.1"/>
</dbReference>
<evidence type="ECO:0000313" key="2">
    <source>
        <dbReference type="EMBL" id="KAK8042936.1"/>
    </source>
</evidence>
<proteinExistence type="predicted"/>
<feature type="compositionally biased region" description="Basic and acidic residues" evidence="1">
    <location>
        <begin position="92"/>
        <end position="105"/>
    </location>
</feature>